<accession>A0ABS9CCQ0</accession>
<proteinExistence type="predicted"/>
<protein>
    <submittedName>
        <fullName evidence="5">Helix-turn-helix domain-containing protein</fullName>
    </submittedName>
</protein>
<evidence type="ECO:0000256" key="1">
    <source>
        <dbReference type="ARBA" id="ARBA00023015"/>
    </source>
</evidence>
<dbReference type="RefSeq" id="WP_094440439.1">
    <property type="nucleotide sequence ID" value="NZ_JADYTN010000003.1"/>
</dbReference>
<dbReference type="Gene3D" id="2.60.120.10">
    <property type="entry name" value="Jelly Rolls"/>
    <property type="match status" value="1"/>
</dbReference>
<keyword evidence="6" id="KW-1185">Reference proteome</keyword>
<name>A0ABS9CCQ0_9BACT</name>
<gene>
    <name evidence="5" type="ORF">I6E12_01955</name>
</gene>
<keyword evidence="2" id="KW-0238">DNA-binding</keyword>
<dbReference type="InterPro" id="IPR014710">
    <property type="entry name" value="RmlC-like_jellyroll"/>
</dbReference>
<dbReference type="SUPFAM" id="SSF46689">
    <property type="entry name" value="Homeodomain-like"/>
    <property type="match status" value="2"/>
</dbReference>
<dbReference type="SUPFAM" id="SSF51182">
    <property type="entry name" value="RmlC-like cupins"/>
    <property type="match status" value="1"/>
</dbReference>
<dbReference type="PROSITE" id="PS01124">
    <property type="entry name" value="HTH_ARAC_FAMILY_2"/>
    <property type="match status" value="1"/>
</dbReference>
<reference evidence="5 6" key="1">
    <citation type="submission" date="2020-12" db="EMBL/GenBank/DDBJ databases">
        <title>Whole genome sequences of gut porcine anaerobes.</title>
        <authorList>
            <person name="Kubasova T."/>
            <person name="Jahodarova E."/>
            <person name="Rychlik I."/>
        </authorList>
    </citation>
    <scope>NUCLEOTIDE SEQUENCE [LARGE SCALE GENOMIC DNA]</scope>
    <source>
        <strain evidence="5 6">An925</strain>
    </source>
</reference>
<dbReference type="Proteomes" id="UP001200470">
    <property type="component" value="Unassembled WGS sequence"/>
</dbReference>
<dbReference type="Gene3D" id="1.10.10.60">
    <property type="entry name" value="Homeodomain-like"/>
    <property type="match status" value="2"/>
</dbReference>
<evidence type="ECO:0000256" key="2">
    <source>
        <dbReference type="ARBA" id="ARBA00023125"/>
    </source>
</evidence>
<evidence type="ECO:0000313" key="6">
    <source>
        <dbReference type="Proteomes" id="UP001200470"/>
    </source>
</evidence>
<comment type="caution">
    <text evidence="5">The sequence shown here is derived from an EMBL/GenBank/DDBJ whole genome shotgun (WGS) entry which is preliminary data.</text>
</comment>
<dbReference type="InterPro" id="IPR009057">
    <property type="entry name" value="Homeodomain-like_sf"/>
</dbReference>
<dbReference type="Pfam" id="PF12833">
    <property type="entry name" value="HTH_18"/>
    <property type="match status" value="1"/>
</dbReference>
<sequence length="310" mass="35745">MRKYSKSKDMVTDEKQPAYEVLDYDTEGKSFRYLHHEVPISEEIAIHFHPELEINWIVRGYGMRIVGTCHEFFSQGEMVFMPGSMPHCWIYDPESCGDTGRKESHVCQLSANILLHACIIFPELKPVVNFLLSLRQAYLITGSSKAVVCQQLLAMEHADDAMRLCHLWSVLTYISHHPADLLPIGKPEDTTFEMNQSIEQMRKLLDFISLHYKEEIRLNDIAQHLNLSTASFCRCVKQATGQTFIAYLNSYRLNKFCELLQSDTTQRINELAWACGFSDIPYFNRLFKKVKGMTPSAWIAESRKCVETKS</sequence>
<keyword evidence="1" id="KW-0805">Transcription regulation</keyword>
<evidence type="ECO:0000313" key="5">
    <source>
        <dbReference type="EMBL" id="MCF2562882.1"/>
    </source>
</evidence>
<dbReference type="EMBL" id="JADYTN010000003">
    <property type="protein sequence ID" value="MCF2562882.1"/>
    <property type="molecule type" value="Genomic_DNA"/>
</dbReference>
<dbReference type="InterPro" id="IPR011051">
    <property type="entry name" value="RmlC_Cupin_sf"/>
</dbReference>
<evidence type="ECO:0000256" key="3">
    <source>
        <dbReference type="ARBA" id="ARBA00023163"/>
    </source>
</evidence>
<dbReference type="PANTHER" id="PTHR43280:SF27">
    <property type="entry name" value="TRANSCRIPTIONAL REGULATOR MTLR"/>
    <property type="match status" value="1"/>
</dbReference>
<organism evidence="5 6">
    <name type="scientific">Xylanibacter brevis</name>
    <dbReference type="NCBI Taxonomy" id="83231"/>
    <lineage>
        <taxon>Bacteria</taxon>
        <taxon>Pseudomonadati</taxon>
        <taxon>Bacteroidota</taxon>
        <taxon>Bacteroidia</taxon>
        <taxon>Bacteroidales</taxon>
        <taxon>Prevotellaceae</taxon>
        <taxon>Xylanibacter</taxon>
    </lineage>
</organism>
<evidence type="ECO:0000259" key="4">
    <source>
        <dbReference type="PROSITE" id="PS01124"/>
    </source>
</evidence>
<feature type="domain" description="HTH araC/xylS-type" evidence="4">
    <location>
        <begin position="202"/>
        <end position="301"/>
    </location>
</feature>
<dbReference type="SMART" id="SM00342">
    <property type="entry name" value="HTH_ARAC"/>
    <property type="match status" value="1"/>
</dbReference>
<keyword evidence="3" id="KW-0804">Transcription</keyword>
<dbReference type="InterPro" id="IPR018060">
    <property type="entry name" value="HTH_AraC"/>
</dbReference>
<dbReference type="PANTHER" id="PTHR43280">
    <property type="entry name" value="ARAC-FAMILY TRANSCRIPTIONAL REGULATOR"/>
    <property type="match status" value="1"/>
</dbReference>